<dbReference type="PANTHER" id="PTHR37909:SF1">
    <property type="entry name" value="S-ADENOSYL-L-METHIONINE-DEPENDENT METHYLTRANSFERASES SUPERFAMILY PROTEIN"/>
    <property type="match status" value="1"/>
</dbReference>
<evidence type="ECO:0000313" key="2">
    <source>
        <dbReference type="Proteomes" id="UP000295706"/>
    </source>
</evidence>
<dbReference type="EMBL" id="SMJU01000002">
    <property type="protein sequence ID" value="TDB67876.1"/>
    <property type="molecule type" value="Genomic_DNA"/>
</dbReference>
<accession>A0A4R4KLN6</accession>
<keyword evidence="1" id="KW-0808">Transferase</keyword>
<evidence type="ECO:0000313" key="1">
    <source>
        <dbReference type="EMBL" id="TDB67876.1"/>
    </source>
</evidence>
<dbReference type="Proteomes" id="UP000295706">
    <property type="component" value="Unassembled WGS sequence"/>
</dbReference>
<dbReference type="SUPFAM" id="SSF53335">
    <property type="entry name" value="S-adenosyl-L-methionine-dependent methyltransferases"/>
    <property type="match status" value="1"/>
</dbReference>
<dbReference type="RefSeq" id="WP_132114297.1">
    <property type="nucleotide sequence ID" value="NZ_SMJU01000002.1"/>
</dbReference>
<dbReference type="Pfam" id="PF13578">
    <property type="entry name" value="Methyltransf_24"/>
    <property type="match status" value="1"/>
</dbReference>
<organism evidence="1 2">
    <name type="scientific">Arundinibacter roseus</name>
    <dbReference type="NCBI Taxonomy" id="2070510"/>
    <lineage>
        <taxon>Bacteria</taxon>
        <taxon>Pseudomonadati</taxon>
        <taxon>Bacteroidota</taxon>
        <taxon>Cytophagia</taxon>
        <taxon>Cytophagales</taxon>
        <taxon>Spirosomataceae</taxon>
        <taxon>Arundinibacter</taxon>
    </lineage>
</organism>
<comment type="caution">
    <text evidence="1">The sequence shown here is derived from an EMBL/GenBank/DDBJ whole genome shotgun (WGS) entry which is preliminary data.</text>
</comment>
<dbReference type="GO" id="GO:0032259">
    <property type="term" value="P:methylation"/>
    <property type="evidence" value="ECO:0007669"/>
    <property type="project" value="UniProtKB-KW"/>
</dbReference>
<dbReference type="OrthoDB" id="5464618at2"/>
<reference evidence="1 2" key="1">
    <citation type="submission" date="2019-02" db="EMBL/GenBank/DDBJ databases">
        <title>Arundinibacter roseus gen. nov., sp. nov., a new member of the family Cytophagaceae.</title>
        <authorList>
            <person name="Szuroczki S."/>
            <person name="Khayer B."/>
            <person name="Sproer C."/>
            <person name="Toumi M."/>
            <person name="Szabo A."/>
            <person name="Felfoldi T."/>
            <person name="Schumann P."/>
            <person name="Toth E."/>
        </authorList>
    </citation>
    <scope>NUCLEOTIDE SEQUENCE [LARGE SCALE GENOMIC DNA]</scope>
    <source>
        <strain evidence="1 2">DMA-k-7a</strain>
    </source>
</reference>
<dbReference type="Gene3D" id="3.40.50.150">
    <property type="entry name" value="Vaccinia Virus protein VP39"/>
    <property type="match status" value="1"/>
</dbReference>
<name>A0A4R4KLN6_9BACT</name>
<gene>
    <name evidence="1" type="ORF">EZE20_02830</name>
</gene>
<proteinExistence type="predicted"/>
<sequence>MGTLKDTLSLYAGVVRRVGYTLTVGLGNAQERNRLLALYQVYAQPTTLEDPTPDDPHILPKTDILELLKNDEAVYEGVNECGFGHTTEFELKVISNLVRMKQPKRIFEIGTFQGRTTLNMALNSPADAQIVTLDLPGSELDNTQMKIAVGEARYVKKDRSGERFLEHPLRSKIQQVFGDSATFDFSPYKASMDLIFIDASHAYEYVLNDTQKALEMIRPGGIILWHDYTNWEGVRNALNELYQKNPSCRNLRHIGGTSIALLQL</sequence>
<keyword evidence="1" id="KW-0489">Methyltransferase</keyword>
<dbReference type="InterPro" id="IPR029063">
    <property type="entry name" value="SAM-dependent_MTases_sf"/>
</dbReference>
<keyword evidence="2" id="KW-1185">Reference proteome</keyword>
<dbReference type="PANTHER" id="PTHR37909">
    <property type="entry name" value="S-ADENOSYL-L-METHIONINE-DEPENDENT METHYLTRANSFERASES SUPERFAMILY PROTEIN"/>
    <property type="match status" value="1"/>
</dbReference>
<dbReference type="AlphaFoldDB" id="A0A4R4KLN6"/>
<protein>
    <submittedName>
        <fullName evidence="1">Class I SAM-dependent methyltransferase</fullName>
    </submittedName>
</protein>
<dbReference type="GO" id="GO:0008168">
    <property type="term" value="F:methyltransferase activity"/>
    <property type="evidence" value="ECO:0007669"/>
    <property type="project" value="UniProtKB-KW"/>
</dbReference>